<dbReference type="InterPro" id="IPR039781">
    <property type="entry name" value="Rad21/Rec8-like"/>
</dbReference>
<evidence type="ECO:0000259" key="4">
    <source>
        <dbReference type="Pfam" id="PF04824"/>
    </source>
</evidence>
<comment type="caution">
    <text evidence="6">The sequence shown here is derived from an EMBL/GenBank/DDBJ whole genome shotgun (WGS) entry which is preliminary data.</text>
</comment>
<accession>A0A1Y2AIG1</accession>
<feature type="region of interest" description="Disordered" evidence="3">
    <location>
        <begin position="150"/>
        <end position="231"/>
    </location>
</feature>
<evidence type="ECO:0000313" key="7">
    <source>
        <dbReference type="Proteomes" id="UP000193986"/>
    </source>
</evidence>
<dbReference type="PANTHER" id="PTHR12585">
    <property type="entry name" value="SCC1 / RAD21 FAMILY MEMBER"/>
    <property type="match status" value="1"/>
</dbReference>
<dbReference type="InParanoid" id="A0A1Y2AIG1"/>
<dbReference type="Pfam" id="PF04825">
    <property type="entry name" value="Rad21_Rec8_N"/>
    <property type="match status" value="1"/>
</dbReference>
<feature type="domain" description="Rad21/Rec8-like protein N-terminal" evidence="5">
    <location>
        <begin position="1"/>
        <end position="96"/>
    </location>
</feature>
<gene>
    <name evidence="6" type="ORF">BCR39DRAFT_591328</name>
</gene>
<evidence type="ECO:0000256" key="1">
    <source>
        <dbReference type="ARBA" id="ARBA00004123"/>
    </source>
</evidence>
<dbReference type="GO" id="GO:0003682">
    <property type="term" value="F:chromatin binding"/>
    <property type="evidence" value="ECO:0007669"/>
    <property type="project" value="TreeGrafter"/>
</dbReference>
<name>A0A1Y2AIG1_9TREE</name>
<evidence type="ECO:0000256" key="3">
    <source>
        <dbReference type="SAM" id="MobiDB-lite"/>
    </source>
</evidence>
<dbReference type="GO" id="GO:0008278">
    <property type="term" value="C:cohesin complex"/>
    <property type="evidence" value="ECO:0007669"/>
    <property type="project" value="InterPro"/>
</dbReference>
<protein>
    <submittedName>
        <fullName evidence="6">Rec8 like protein-domain-containing protein</fullName>
    </submittedName>
</protein>
<dbReference type="Proteomes" id="UP000193986">
    <property type="component" value="Unassembled WGS sequence"/>
</dbReference>
<dbReference type="OrthoDB" id="10071381at2759"/>
<dbReference type="GO" id="GO:0007062">
    <property type="term" value="P:sister chromatid cohesion"/>
    <property type="evidence" value="ECO:0007669"/>
    <property type="project" value="InterPro"/>
</dbReference>
<dbReference type="GO" id="GO:0005634">
    <property type="term" value="C:nucleus"/>
    <property type="evidence" value="ECO:0007669"/>
    <property type="project" value="UniProtKB-SubCell"/>
</dbReference>
<dbReference type="GO" id="GO:0006302">
    <property type="term" value="P:double-strand break repair"/>
    <property type="evidence" value="ECO:0007669"/>
    <property type="project" value="TreeGrafter"/>
</dbReference>
<comment type="subcellular location">
    <subcellularLocation>
        <location evidence="1">Nucleus</location>
    </subcellularLocation>
</comment>
<dbReference type="FunCoup" id="A0A1Y2AIG1">
    <property type="interactions" value="44"/>
</dbReference>
<dbReference type="EMBL" id="MCFC01000094">
    <property type="protein sequence ID" value="ORY22379.1"/>
    <property type="molecule type" value="Genomic_DNA"/>
</dbReference>
<feature type="compositionally biased region" description="Acidic residues" evidence="3">
    <location>
        <begin position="171"/>
        <end position="190"/>
    </location>
</feature>
<evidence type="ECO:0000313" key="6">
    <source>
        <dbReference type="EMBL" id="ORY22379.1"/>
    </source>
</evidence>
<dbReference type="Pfam" id="PF04824">
    <property type="entry name" value="Rad21_Rec8"/>
    <property type="match status" value="1"/>
</dbReference>
<organism evidence="6 7">
    <name type="scientific">Naematelia encephala</name>
    <dbReference type="NCBI Taxonomy" id="71784"/>
    <lineage>
        <taxon>Eukaryota</taxon>
        <taxon>Fungi</taxon>
        <taxon>Dikarya</taxon>
        <taxon>Basidiomycota</taxon>
        <taxon>Agaricomycotina</taxon>
        <taxon>Tremellomycetes</taxon>
        <taxon>Tremellales</taxon>
        <taxon>Naemateliaceae</taxon>
        <taxon>Naematelia</taxon>
    </lineage>
</organism>
<keyword evidence="7" id="KW-1185">Reference proteome</keyword>
<feature type="domain" description="Rad21/Rec8-like protein C-terminal eukaryotic" evidence="4">
    <location>
        <begin position="637"/>
        <end position="681"/>
    </location>
</feature>
<evidence type="ECO:0000259" key="5">
    <source>
        <dbReference type="Pfam" id="PF04825"/>
    </source>
</evidence>
<dbReference type="STRING" id="71784.A0A1Y2AIG1"/>
<dbReference type="InterPro" id="IPR006909">
    <property type="entry name" value="Rad21/Rec8_C_eu"/>
</dbReference>
<dbReference type="AlphaFoldDB" id="A0A1Y2AIG1"/>
<evidence type="ECO:0000256" key="2">
    <source>
        <dbReference type="ARBA" id="ARBA00023242"/>
    </source>
</evidence>
<proteinExistence type="predicted"/>
<keyword evidence="2" id="KW-0539">Nucleus</keyword>
<dbReference type="InterPro" id="IPR006910">
    <property type="entry name" value="Rad21_Rec8_N"/>
</dbReference>
<reference evidence="6 7" key="1">
    <citation type="submission" date="2016-07" db="EMBL/GenBank/DDBJ databases">
        <title>Pervasive Adenine N6-methylation of Active Genes in Fungi.</title>
        <authorList>
            <consortium name="DOE Joint Genome Institute"/>
            <person name="Mondo S.J."/>
            <person name="Dannebaum R.O."/>
            <person name="Kuo R.C."/>
            <person name="Labutti K."/>
            <person name="Haridas S."/>
            <person name="Kuo A."/>
            <person name="Salamov A."/>
            <person name="Ahrendt S.R."/>
            <person name="Lipzen A."/>
            <person name="Sullivan W."/>
            <person name="Andreopoulos W.B."/>
            <person name="Clum A."/>
            <person name="Lindquist E."/>
            <person name="Daum C."/>
            <person name="Ramamoorthy G.K."/>
            <person name="Gryganskyi A."/>
            <person name="Culley D."/>
            <person name="Magnuson J.K."/>
            <person name="James T.Y."/>
            <person name="O'Malley M.A."/>
            <person name="Stajich J.E."/>
            <person name="Spatafora J.W."/>
            <person name="Visel A."/>
            <person name="Grigoriev I.V."/>
        </authorList>
    </citation>
    <scope>NUCLEOTIDE SEQUENCE [LARGE SCALE GENOMIC DNA]</scope>
    <source>
        <strain evidence="6 7">68-887.2</strain>
    </source>
</reference>
<sequence length="687" mass="77470">MFWSDDLLTAKRGSFGIVWLAATLGPRNKRITRKQLTTVDLTKTCELIQDPPEPMALRLSGCLLVGVARVYNQNYELFYTDVNNFHQSLRIATDFSTTAQISTVGSDGLDLPGGGKSKLDQITFAGIDVGWRSALSLEFANIDWTNPIGKRSKRRGTSKLDSLQSQKSETQESEDTDTDIEEDLADDDDLLLYSPETRRRRKNDLSSSRLERTLKLPHRAMSRPPSNHPDDQALLVPIDLELDLDLPLIDGGNDSFSAPLGAAADLPPDFDRDQQNQQDEFFMIPPDQPLRELITDVAEEHTTAAKGSRTKRKIFDGSEEESVVDVEEFLEPKPRRKKTKTVIIDDDLEISEVLLSDAHYEASMNRENKLISFRENQKQLIGRADELVDGGGKWIEFLDPEMNRFFATFTKAPKFRWEQELQATKRGRNWAPEKSPGWMDKDAPGELHDFGPTVENEFPTVDANMEQYPDTVGLEPLLLAGRAASLDDVERARKMSTQTGRRESQLPWNDLTFDTPAGGFMSDFTPGSRRLSVMTPQEARIRLNTHNKSSSQVRSRRYRSRSASLIDPGSEALMLAPGNDHDDDIAESQMSQFERKRGDVPNAFKPEYLAVLEKQCRSFMTFIEKKMLDEEKSELGFGDLVAAGDKKVYAALAFHNCLTLATKSILRVRQPKPWEGIIIHFATALHI</sequence>
<feature type="compositionally biased region" description="Polar residues" evidence="3">
    <location>
        <begin position="159"/>
        <end position="168"/>
    </location>
</feature>
<dbReference type="PANTHER" id="PTHR12585:SF51">
    <property type="entry name" value="MEIOTIC RECOMBINATION PROTEIN REC8"/>
    <property type="match status" value="1"/>
</dbReference>